<dbReference type="PANTHER" id="PTHR43156">
    <property type="entry name" value="STAGE II SPORULATION PROTEIN E-RELATED"/>
    <property type="match status" value="1"/>
</dbReference>
<dbReference type="Gene3D" id="3.60.40.10">
    <property type="entry name" value="PPM-type phosphatase domain"/>
    <property type="match status" value="1"/>
</dbReference>
<keyword evidence="1" id="KW-0378">Hydrolase</keyword>
<evidence type="ECO:0000256" key="1">
    <source>
        <dbReference type="ARBA" id="ARBA00022801"/>
    </source>
</evidence>
<dbReference type="InterPro" id="IPR036457">
    <property type="entry name" value="PPM-type-like_dom_sf"/>
</dbReference>
<comment type="caution">
    <text evidence="3">The sequence shown here is derived from an EMBL/GenBank/DDBJ whole genome shotgun (WGS) entry which is preliminary data.</text>
</comment>
<dbReference type="InterPro" id="IPR001932">
    <property type="entry name" value="PPM-type_phosphatase-like_dom"/>
</dbReference>
<dbReference type="EMBL" id="BMNT01000008">
    <property type="protein sequence ID" value="GGK75297.1"/>
    <property type="molecule type" value="Genomic_DNA"/>
</dbReference>
<sequence length="428" mass="46733">MARRLSAGAAEMIAEVVEASHCLALERLPELLTEHVPRAGLRDVFLYMSDLQQETLHLLGGPPSTTTRAGELDALVEPLASECTTECGEPVALRIEGTLAGKAYQQMQILSKTAEDGSPEWWWVPLLDGTERLGVMRISAEEATEQTIEDVRCLASTVSMVVVSRRQHSDTYARLVRTRVMSVAAEMQWNLMPPLCFANHRVVVAAALEPAYDISGDALDYGMAGDTLHLVLCDAMGHDASAGLTSTLAIAACRSCRHQGKSLADTVTSVEDMLQEEFGADERFATALLLSLDTATGVLTWVNCGHPPPVLLRDGRWVTTLECEASHPLGLSLGLPLVTCQEQLQPGDRVLLYTDGITEARNEDGQEFGLPRFVDFIVRSAMDGLPVQESLRRLIRSVLAYHDRQLQDDATVMVIEWRGATGRCPSLP</sequence>
<gene>
    <name evidence="3" type="ORF">GCM10007964_17650</name>
</gene>
<evidence type="ECO:0000259" key="2">
    <source>
        <dbReference type="PROSITE" id="PS51746"/>
    </source>
</evidence>
<dbReference type="InterPro" id="IPR052016">
    <property type="entry name" value="Bact_Sigma-Reg"/>
</dbReference>
<evidence type="ECO:0000313" key="3">
    <source>
        <dbReference type="EMBL" id="GGK75297.1"/>
    </source>
</evidence>
<dbReference type="SMART" id="SM00331">
    <property type="entry name" value="PP2C_SIG"/>
    <property type="match status" value="1"/>
</dbReference>
<reference evidence="3" key="2">
    <citation type="submission" date="2020-09" db="EMBL/GenBank/DDBJ databases">
        <authorList>
            <person name="Sun Q."/>
            <person name="Ohkuma M."/>
        </authorList>
    </citation>
    <scope>NUCLEOTIDE SEQUENCE</scope>
    <source>
        <strain evidence="3">JCM 13064</strain>
    </source>
</reference>
<organism evidence="3 4">
    <name type="scientific">Sphaerisporangium melleum</name>
    <dbReference type="NCBI Taxonomy" id="321316"/>
    <lineage>
        <taxon>Bacteria</taxon>
        <taxon>Bacillati</taxon>
        <taxon>Actinomycetota</taxon>
        <taxon>Actinomycetes</taxon>
        <taxon>Streptosporangiales</taxon>
        <taxon>Streptosporangiaceae</taxon>
        <taxon>Sphaerisporangium</taxon>
    </lineage>
</organism>
<evidence type="ECO:0000313" key="4">
    <source>
        <dbReference type="Proteomes" id="UP000645217"/>
    </source>
</evidence>
<reference evidence="3" key="1">
    <citation type="journal article" date="2014" name="Int. J. Syst. Evol. Microbiol.">
        <title>Complete genome sequence of Corynebacterium casei LMG S-19264T (=DSM 44701T), isolated from a smear-ripened cheese.</title>
        <authorList>
            <consortium name="US DOE Joint Genome Institute (JGI-PGF)"/>
            <person name="Walter F."/>
            <person name="Albersmeier A."/>
            <person name="Kalinowski J."/>
            <person name="Ruckert C."/>
        </authorList>
    </citation>
    <scope>NUCLEOTIDE SEQUENCE</scope>
    <source>
        <strain evidence="3">JCM 13064</strain>
    </source>
</reference>
<name>A0A917VG42_9ACTN</name>
<dbReference type="PANTHER" id="PTHR43156:SF2">
    <property type="entry name" value="STAGE II SPORULATION PROTEIN E"/>
    <property type="match status" value="1"/>
</dbReference>
<dbReference type="Proteomes" id="UP000645217">
    <property type="component" value="Unassembled WGS sequence"/>
</dbReference>
<dbReference type="RefSeq" id="WP_203968651.1">
    <property type="nucleotide sequence ID" value="NZ_BMNT01000008.1"/>
</dbReference>
<protein>
    <recommendedName>
        <fullName evidence="2">PPM-type phosphatase domain-containing protein</fullName>
    </recommendedName>
</protein>
<dbReference type="SUPFAM" id="SSF81606">
    <property type="entry name" value="PP2C-like"/>
    <property type="match status" value="1"/>
</dbReference>
<accession>A0A917VG42</accession>
<proteinExistence type="predicted"/>
<dbReference type="PROSITE" id="PS51746">
    <property type="entry name" value="PPM_2"/>
    <property type="match status" value="1"/>
</dbReference>
<dbReference type="AlphaFoldDB" id="A0A917VG42"/>
<keyword evidence="4" id="KW-1185">Reference proteome</keyword>
<dbReference type="Pfam" id="PF07228">
    <property type="entry name" value="SpoIIE"/>
    <property type="match status" value="1"/>
</dbReference>
<feature type="domain" description="PPM-type phosphatase" evidence="2">
    <location>
        <begin position="241"/>
        <end position="417"/>
    </location>
</feature>
<dbReference type="GO" id="GO:0016791">
    <property type="term" value="F:phosphatase activity"/>
    <property type="evidence" value="ECO:0007669"/>
    <property type="project" value="TreeGrafter"/>
</dbReference>